<comment type="caution">
    <text evidence="1">The sequence shown here is derived from an EMBL/GenBank/DDBJ whole genome shotgun (WGS) entry which is preliminary data.</text>
</comment>
<dbReference type="RefSeq" id="WP_130484551.1">
    <property type="nucleotide sequence ID" value="NZ_SGWW01000001.1"/>
</dbReference>
<organism evidence="1 2">
    <name type="scientific">Microcella putealis</name>
    <dbReference type="NCBI Taxonomy" id="337005"/>
    <lineage>
        <taxon>Bacteria</taxon>
        <taxon>Bacillati</taxon>
        <taxon>Actinomycetota</taxon>
        <taxon>Actinomycetes</taxon>
        <taxon>Micrococcales</taxon>
        <taxon>Microbacteriaceae</taxon>
        <taxon>Microcella</taxon>
    </lineage>
</organism>
<dbReference type="OrthoDB" id="4828169at2"/>
<evidence type="ECO:0000313" key="1">
    <source>
        <dbReference type="EMBL" id="RZS59472.1"/>
    </source>
</evidence>
<gene>
    <name evidence="1" type="ORF">EV141_0698</name>
</gene>
<dbReference type="AlphaFoldDB" id="A0A4Q7LYM9"/>
<dbReference type="Proteomes" id="UP000293519">
    <property type="component" value="Unassembled WGS sequence"/>
</dbReference>
<dbReference type="EMBL" id="SGWW01000001">
    <property type="protein sequence ID" value="RZS59472.1"/>
    <property type="molecule type" value="Genomic_DNA"/>
</dbReference>
<name>A0A4Q7LYM9_9MICO</name>
<protein>
    <recommendedName>
        <fullName evidence="3">Excreted virulence factor EspC (Type VII ESX diderm)</fullName>
    </recommendedName>
</protein>
<evidence type="ECO:0008006" key="3">
    <source>
        <dbReference type="Google" id="ProtNLM"/>
    </source>
</evidence>
<proteinExistence type="predicted"/>
<evidence type="ECO:0000313" key="2">
    <source>
        <dbReference type="Proteomes" id="UP000293519"/>
    </source>
</evidence>
<sequence>MSDLRLDFERLADARDRLASVITEFEGARSIHAGLPEATGHYRLQFAVADFRDAWSVRREQLTDEIAAVREAVVAIHDTFQALDAELAQRVTAFTSTEESAQ</sequence>
<keyword evidence="2" id="KW-1185">Reference proteome</keyword>
<reference evidence="1 2" key="1">
    <citation type="journal article" date="2015" name="Stand. Genomic Sci.">
        <title>Genomic Encyclopedia of Bacterial and Archaeal Type Strains, Phase III: the genomes of soil and plant-associated and newly described type strains.</title>
        <authorList>
            <person name="Whitman W.B."/>
            <person name="Woyke T."/>
            <person name="Klenk H.P."/>
            <person name="Zhou Y."/>
            <person name="Lilburn T.G."/>
            <person name="Beck B.J."/>
            <person name="De Vos P."/>
            <person name="Vandamme P."/>
            <person name="Eisen J.A."/>
            <person name="Garrity G."/>
            <person name="Hugenholtz P."/>
            <person name="Kyrpides N.C."/>
        </authorList>
    </citation>
    <scope>NUCLEOTIDE SEQUENCE [LARGE SCALE GENOMIC DNA]</scope>
    <source>
        <strain evidence="1 2">CV2</strain>
    </source>
</reference>
<accession>A0A4Q7LYM9</accession>